<dbReference type="PANTHER" id="PTHR12246">
    <property type="entry name" value="PALMITOYLTRANSFERASE ZDHHC16"/>
    <property type="match status" value="1"/>
</dbReference>
<keyword evidence="8 10" id="KW-0012">Acyltransferase</keyword>
<proteinExistence type="inferred from homology"/>
<keyword evidence="7" id="KW-0449">Lipoprotein</keyword>
<feature type="domain" description="Palmitoyltransferase DHHC" evidence="12">
    <location>
        <begin position="120"/>
        <end position="250"/>
    </location>
</feature>
<dbReference type="InterPro" id="IPR039859">
    <property type="entry name" value="PFA4/ZDH16/20/ERF2-like"/>
</dbReference>
<feature type="transmembrane region" description="Helical" evidence="10">
    <location>
        <begin position="211"/>
        <end position="233"/>
    </location>
</feature>
<accession>A0A3N4KLV3</accession>
<evidence type="ECO:0000256" key="8">
    <source>
        <dbReference type="ARBA" id="ARBA00023315"/>
    </source>
</evidence>
<feature type="compositionally biased region" description="Acidic residues" evidence="11">
    <location>
        <begin position="443"/>
        <end position="453"/>
    </location>
</feature>
<dbReference type="GO" id="GO:0019706">
    <property type="term" value="F:protein-cysteine S-palmitoyltransferase activity"/>
    <property type="evidence" value="ECO:0007669"/>
    <property type="project" value="UniProtKB-EC"/>
</dbReference>
<evidence type="ECO:0000256" key="9">
    <source>
        <dbReference type="ARBA" id="ARBA00048048"/>
    </source>
</evidence>
<evidence type="ECO:0000313" key="14">
    <source>
        <dbReference type="Proteomes" id="UP000277580"/>
    </source>
</evidence>
<organism evidence="13 14">
    <name type="scientific">Morchella conica CCBAS932</name>
    <dbReference type="NCBI Taxonomy" id="1392247"/>
    <lineage>
        <taxon>Eukaryota</taxon>
        <taxon>Fungi</taxon>
        <taxon>Dikarya</taxon>
        <taxon>Ascomycota</taxon>
        <taxon>Pezizomycotina</taxon>
        <taxon>Pezizomycetes</taxon>
        <taxon>Pezizales</taxon>
        <taxon>Morchellaceae</taxon>
        <taxon>Morchella</taxon>
    </lineage>
</organism>
<reference evidence="13 14" key="1">
    <citation type="journal article" date="2018" name="Nat. Ecol. Evol.">
        <title>Pezizomycetes genomes reveal the molecular basis of ectomycorrhizal truffle lifestyle.</title>
        <authorList>
            <person name="Murat C."/>
            <person name="Payen T."/>
            <person name="Noel B."/>
            <person name="Kuo A."/>
            <person name="Morin E."/>
            <person name="Chen J."/>
            <person name="Kohler A."/>
            <person name="Krizsan K."/>
            <person name="Balestrini R."/>
            <person name="Da Silva C."/>
            <person name="Montanini B."/>
            <person name="Hainaut M."/>
            <person name="Levati E."/>
            <person name="Barry K.W."/>
            <person name="Belfiori B."/>
            <person name="Cichocki N."/>
            <person name="Clum A."/>
            <person name="Dockter R.B."/>
            <person name="Fauchery L."/>
            <person name="Guy J."/>
            <person name="Iotti M."/>
            <person name="Le Tacon F."/>
            <person name="Lindquist E.A."/>
            <person name="Lipzen A."/>
            <person name="Malagnac F."/>
            <person name="Mello A."/>
            <person name="Molinier V."/>
            <person name="Miyauchi S."/>
            <person name="Poulain J."/>
            <person name="Riccioni C."/>
            <person name="Rubini A."/>
            <person name="Sitrit Y."/>
            <person name="Splivallo R."/>
            <person name="Traeger S."/>
            <person name="Wang M."/>
            <person name="Zifcakova L."/>
            <person name="Wipf D."/>
            <person name="Zambonelli A."/>
            <person name="Paolocci F."/>
            <person name="Nowrousian M."/>
            <person name="Ottonello S."/>
            <person name="Baldrian P."/>
            <person name="Spatafora J.W."/>
            <person name="Henrissat B."/>
            <person name="Nagy L.G."/>
            <person name="Aury J.M."/>
            <person name="Wincker P."/>
            <person name="Grigoriev I.V."/>
            <person name="Bonfante P."/>
            <person name="Martin F.M."/>
        </authorList>
    </citation>
    <scope>NUCLEOTIDE SEQUENCE [LARGE SCALE GENOMIC DNA]</scope>
    <source>
        <strain evidence="13 14">CCBAS932</strain>
    </source>
</reference>
<keyword evidence="14" id="KW-1185">Reference proteome</keyword>
<feature type="transmembrane region" description="Helical" evidence="10">
    <location>
        <begin position="168"/>
        <end position="191"/>
    </location>
</feature>
<dbReference type="AlphaFoldDB" id="A0A3N4KLV3"/>
<evidence type="ECO:0000256" key="10">
    <source>
        <dbReference type="RuleBase" id="RU079119"/>
    </source>
</evidence>
<dbReference type="EC" id="2.3.1.225" evidence="10"/>
<evidence type="ECO:0000256" key="3">
    <source>
        <dbReference type="ARBA" id="ARBA00022692"/>
    </source>
</evidence>
<dbReference type="EMBL" id="ML119153">
    <property type="protein sequence ID" value="RPB09321.1"/>
    <property type="molecule type" value="Genomic_DNA"/>
</dbReference>
<dbReference type="InterPro" id="IPR001594">
    <property type="entry name" value="Palmitoyltrfase_DHHC"/>
</dbReference>
<feature type="region of interest" description="Disordered" evidence="11">
    <location>
        <begin position="420"/>
        <end position="489"/>
    </location>
</feature>
<comment type="domain">
    <text evidence="10">The DHHC domain is required for palmitoyltransferase activity.</text>
</comment>
<keyword evidence="3 10" id="KW-0812">Transmembrane</keyword>
<comment type="catalytic activity">
    <reaction evidence="9 10">
        <text>L-cysteinyl-[protein] + hexadecanoyl-CoA = S-hexadecanoyl-L-cysteinyl-[protein] + CoA</text>
        <dbReference type="Rhea" id="RHEA:36683"/>
        <dbReference type="Rhea" id="RHEA-COMP:10131"/>
        <dbReference type="Rhea" id="RHEA-COMP:11032"/>
        <dbReference type="ChEBI" id="CHEBI:29950"/>
        <dbReference type="ChEBI" id="CHEBI:57287"/>
        <dbReference type="ChEBI" id="CHEBI:57379"/>
        <dbReference type="ChEBI" id="CHEBI:74151"/>
        <dbReference type="EC" id="2.3.1.225"/>
    </reaction>
</comment>
<keyword evidence="6" id="KW-0564">Palmitate</keyword>
<dbReference type="Proteomes" id="UP000277580">
    <property type="component" value="Unassembled WGS sequence"/>
</dbReference>
<name>A0A3N4KLV3_9PEZI</name>
<keyword evidence="2 10" id="KW-0808">Transferase</keyword>
<dbReference type="Pfam" id="PF01529">
    <property type="entry name" value="DHHC"/>
    <property type="match status" value="1"/>
</dbReference>
<dbReference type="GO" id="GO:0016020">
    <property type="term" value="C:membrane"/>
    <property type="evidence" value="ECO:0007669"/>
    <property type="project" value="UniProtKB-SubCell"/>
</dbReference>
<keyword evidence="5 10" id="KW-0472">Membrane</keyword>
<protein>
    <recommendedName>
        <fullName evidence="10">Palmitoyltransferase</fullName>
        <ecNumber evidence="10">2.3.1.225</ecNumber>
    </recommendedName>
</protein>
<evidence type="ECO:0000256" key="5">
    <source>
        <dbReference type="ARBA" id="ARBA00023136"/>
    </source>
</evidence>
<evidence type="ECO:0000313" key="13">
    <source>
        <dbReference type="EMBL" id="RPB09321.1"/>
    </source>
</evidence>
<evidence type="ECO:0000256" key="6">
    <source>
        <dbReference type="ARBA" id="ARBA00023139"/>
    </source>
</evidence>
<feature type="region of interest" description="Disordered" evidence="11">
    <location>
        <begin position="373"/>
        <end position="398"/>
    </location>
</feature>
<evidence type="ECO:0000256" key="1">
    <source>
        <dbReference type="ARBA" id="ARBA00004141"/>
    </source>
</evidence>
<feature type="transmembrane region" description="Helical" evidence="10">
    <location>
        <begin position="26"/>
        <end position="48"/>
    </location>
</feature>
<sequence>MDSPILSPTGPRHRKTRLSCRRIDRLCCSLLCYFPLVFISGVSTWAVYTYSYSICWNNIAGAKGIFLSFLGLTLYFLLNWSYFTAVFTNPGSPLDNKHSYSSLPTTETSTNSSISVKSSGQARFCKKCQCYKPDRTHHCSSCKTCVLKMDHHCPWLANCLGMFNYKAFMLFLIYTSVFCLLCFVVSSAYVYEELLSSNASSKYPVDDFTPVNWVLLAVLSGIIGLVLSGFTIWHLTLVGSGMTTIESLEKVRYTTPTLSRSGVPAPGAHHLYDNPENDPTFDYAAEREHEREQEFRRYNSYILEESTKKLPHPFDLGRARNFRCVFGPREEWWKWFIPRFSGVGDGWNWETSNEWRIAAEAVRVERERMGLDQGDDTRTGWPGANRHPAEGRTWNGGNPNGLIRHAGEMKPSKAERILGKLPGTYSDGENVPLQRMNRSPDDISSDEEDDERIDLETGLAVGRKAKMEPRSAGSVGWSTWGGDSAEERW</sequence>
<comment type="subcellular location">
    <subcellularLocation>
        <location evidence="1">Membrane</location>
        <topology evidence="1">Multi-pass membrane protein</topology>
    </subcellularLocation>
</comment>
<dbReference type="STRING" id="1392247.A0A3N4KLV3"/>
<comment type="similarity">
    <text evidence="10">Belongs to the DHHC palmitoyltransferase family.</text>
</comment>
<evidence type="ECO:0000259" key="12">
    <source>
        <dbReference type="Pfam" id="PF01529"/>
    </source>
</evidence>
<evidence type="ECO:0000256" key="2">
    <source>
        <dbReference type="ARBA" id="ARBA00022679"/>
    </source>
</evidence>
<evidence type="ECO:0000256" key="11">
    <source>
        <dbReference type="SAM" id="MobiDB-lite"/>
    </source>
</evidence>
<gene>
    <name evidence="13" type="ORF">P167DRAFT_511031</name>
</gene>
<keyword evidence="4 10" id="KW-1133">Transmembrane helix</keyword>
<dbReference type="InParanoid" id="A0A3N4KLV3"/>
<evidence type="ECO:0000256" key="7">
    <source>
        <dbReference type="ARBA" id="ARBA00023288"/>
    </source>
</evidence>
<feature type="transmembrane region" description="Helical" evidence="10">
    <location>
        <begin position="60"/>
        <end position="78"/>
    </location>
</feature>
<dbReference type="PROSITE" id="PS50216">
    <property type="entry name" value="DHHC"/>
    <property type="match status" value="1"/>
</dbReference>
<dbReference type="OrthoDB" id="302728at2759"/>
<evidence type="ECO:0000256" key="4">
    <source>
        <dbReference type="ARBA" id="ARBA00022989"/>
    </source>
</evidence>